<evidence type="ECO:0000313" key="2">
    <source>
        <dbReference type="EMBL" id="CDX46274.1"/>
    </source>
</evidence>
<evidence type="ECO:0000313" key="4">
    <source>
        <dbReference type="Proteomes" id="UP000046122"/>
    </source>
</evidence>
<dbReference type="EMBL" id="CCNB01000045">
    <property type="protein sequence ID" value="CDX46274.1"/>
    <property type="molecule type" value="Genomic_DNA"/>
</dbReference>
<dbReference type="SUPFAM" id="SSF89447">
    <property type="entry name" value="AbrB/MazE/MraZ-like"/>
    <property type="match status" value="1"/>
</dbReference>
<protein>
    <submittedName>
        <fullName evidence="3">Transcriptional regulator/antitoxin, MazE</fullName>
    </submittedName>
</protein>
<dbReference type="SMART" id="SM00966">
    <property type="entry name" value="SpoVT_AbrB"/>
    <property type="match status" value="1"/>
</dbReference>
<evidence type="ECO:0000313" key="5">
    <source>
        <dbReference type="Proteomes" id="UP000046373"/>
    </source>
</evidence>
<dbReference type="EMBL" id="CCNE01000014">
    <property type="protein sequence ID" value="CDX55803.1"/>
    <property type="molecule type" value="Genomic_DNA"/>
</dbReference>
<dbReference type="InterPro" id="IPR037914">
    <property type="entry name" value="SpoVT-AbrB_sf"/>
</dbReference>
<dbReference type="GO" id="GO:0003677">
    <property type="term" value="F:DNA binding"/>
    <property type="evidence" value="ECO:0007669"/>
    <property type="project" value="InterPro"/>
</dbReference>
<name>A0A090GUA4_MESPL</name>
<evidence type="ECO:0000259" key="1">
    <source>
        <dbReference type="SMART" id="SM00966"/>
    </source>
</evidence>
<dbReference type="InterPro" id="IPR007159">
    <property type="entry name" value="SpoVT-AbrB_dom"/>
</dbReference>
<dbReference type="Proteomes" id="UP000046373">
    <property type="component" value="Unassembled WGS sequence"/>
</dbReference>
<accession>A0A090GUA4</accession>
<organism evidence="3 4">
    <name type="scientific">Mesorhizobium plurifarium</name>
    <dbReference type="NCBI Taxonomy" id="69974"/>
    <lineage>
        <taxon>Bacteria</taxon>
        <taxon>Pseudomonadati</taxon>
        <taxon>Pseudomonadota</taxon>
        <taxon>Alphaproteobacteria</taxon>
        <taxon>Hyphomicrobiales</taxon>
        <taxon>Phyllobacteriaceae</taxon>
        <taxon>Mesorhizobium</taxon>
    </lineage>
</organism>
<evidence type="ECO:0000313" key="3">
    <source>
        <dbReference type="EMBL" id="CDX55803.1"/>
    </source>
</evidence>
<dbReference type="Gene3D" id="2.10.260.10">
    <property type="match status" value="1"/>
</dbReference>
<dbReference type="Proteomes" id="UP000046122">
    <property type="component" value="Unassembled WGS sequence"/>
</dbReference>
<feature type="domain" description="SpoVT-AbrB" evidence="1">
    <location>
        <begin position="27"/>
        <end position="69"/>
    </location>
</feature>
<sequence length="92" mass="10487">MAERLFHGNRHNHGAMMFKTTIHGLEDGSGALLLPREMLDSLDLQVGDELQIIETDDGLILRPIRHDNHQRQMDAARVVMDKYEAALRKLAK</sequence>
<gene>
    <name evidence="3" type="ORF">MPL3365_210058</name>
    <name evidence="2" type="ORF">MPLDJ20_80292</name>
</gene>
<dbReference type="Pfam" id="PF04014">
    <property type="entry name" value="MazE_antitoxin"/>
    <property type="match status" value="1"/>
</dbReference>
<reference evidence="4 5" key="1">
    <citation type="submission" date="2014-08" db="EMBL/GenBank/DDBJ databases">
        <authorList>
            <person name="Moulin Lionel"/>
        </authorList>
    </citation>
    <scope>NUCLEOTIDE SEQUENCE [LARGE SCALE GENOMIC DNA]</scope>
</reference>
<dbReference type="AlphaFoldDB" id="A0A090GUA4"/>
<proteinExistence type="predicted"/>